<organism evidence="1 2">
    <name type="scientific">Gracilibacillus pellucidus</name>
    <dbReference type="NCBI Taxonomy" id="3095368"/>
    <lineage>
        <taxon>Bacteria</taxon>
        <taxon>Bacillati</taxon>
        <taxon>Bacillota</taxon>
        <taxon>Bacilli</taxon>
        <taxon>Bacillales</taxon>
        <taxon>Bacillaceae</taxon>
        <taxon>Gracilibacillus</taxon>
    </lineage>
</organism>
<protein>
    <submittedName>
        <fullName evidence="1">Uncharacterized protein</fullName>
    </submittedName>
</protein>
<evidence type="ECO:0000313" key="2">
    <source>
        <dbReference type="Proteomes" id="UP001277972"/>
    </source>
</evidence>
<reference evidence="1" key="1">
    <citation type="submission" date="2023-11" db="EMBL/GenBank/DDBJ databases">
        <title>Gracilibacillus pellucida a moderately halophilic bacterium isolated from saline soil in Xinjiang province.</title>
        <authorList>
            <person name="Zhang Z."/>
            <person name="Tan F."/>
            <person name="Wang Y."/>
            <person name="Xia M."/>
        </authorList>
    </citation>
    <scope>NUCLEOTIDE SEQUENCE</scope>
    <source>
        <strain evidence="1">S3-1-1</strain>
    </source>
</reference>
<name>A0ACC6M9L6_9BACI</name>
<sequence length="57" mass="6833">MHTHDKLNRKAATNHQFTRSIHHFREFQSRNYQTEIAAQFDIALHSTQKIAKNRKQT</sequence>
<keyword evidence="2" id="KW-1185">Reference proteome</keyword>
<evidence type="ECO:0000313" key="1">
    <source>
        <dbReference type="EMBL" id="MDX8047674.1"/>
    </source>
</evidence>
<dbReference type="Proteomes" id="UP001277972">
    <property type="component" value="Unassembled WGS sequence"/>
</dbReference>
<gene>
    <name evidence="1" type="ORF">SH601_17075</name>
</gene>
<comment type="caution">
    <text evidence="1">The sequence shown here is derived from an EMBL/GenBank/DDBJ whole genome shotgun (WGS) entry which is preliminary data.</text>
</comment>
<proteinExistence type="predicted"/>
<accession>A0ACC6M9L6</accession>
<dbReference type="EMBL" id="JAWZSR010000019">
    <property type="protein sequence ID" value="MDX8047674.1"/>
    <property type="molecule type" value="Genomic_DNA"/>
</dbReference>